<feature type="domain" description="PTS EIIA type-2" evidence="6">
    <location>
        <begin position="517"/>
        <end position="652"/>
    </location>
</feature>
<dbReference type="SUPFAM" id="SSF52794">
    <property type="entry name" value="PTS system IIB component-like"/>
    <property type="match status" value="1"/>
</dbReference>
<dbReference type="AlphaFoldDB" id="A0A1M7C6D6"/>
<evidence type="ECO:0000256" key="2">
    <source>
        <dbReference type="ARBA" id="ARBA00022737"/>
    </source>
</evidence>
<evidence type="ECO:0000259" key="8">
    <source>
        <dbReference type="PROSITE" id="PS51372"/>
    </source>
</evidence>
<dbReference type="Pfam" id="PF00359">
    <property type="entry name" value="PTS_EIIA_2"/>
    <property type="match status" value="1"/>
</dbReference>
<keyword evidence="1" id="KW-0808">Transferase</keyword>
<dbReference type="InterPro" id="IPR016152">
    <property type="entry name" value="PTrfase/Anion_transptr"/>
</dbReference>
<keyword evidence="3" id="KW-0805">Transcription regulation</keyword>
<evidence type="ECO:0000259" key="7">
    <source>
        <dbReference type="PROSITE" id="PS51099"/>
    </source>
</evidence>
<dbReference type="PROSITE" id="PS51099">
    <property type="entry name" value="PTS_EIIB_TYPE_2"/>
    <property type="match status" value="1"/>
</dbReference>
<dbReference type="InterPro" id="IPR007737">
    <property type="entry name" value="Mga_HTH"/>
</dbReference>
<dbReference type="Pfam" id="PF00874">
    <property type="entry name" value="PRD"/>
    <property type="match status" value="2"/>
</dbReference>
<keyword evidence="2" id="KW-0677">Repeat</keyword>
<dbReference type="InterPro" id="IPR050661">
    <property type="entry name" value="BglG_antiterminators"/>
</dbReference>
<dbReference type="PANTHER" id="PTHR30185:SF18">
    <property type="entry name" value="TRANSCRIPTIONAL REGULATOR MTLR"/>
    <property type="match status" value="1"/>
</dbReference>
<dbReference type="PANTHER" id="PTHR30185">
    <property type="entry name" value="CRYPTIC BETA-GLUCOSIDE BGL OPERON ANTITERMINATOR"/>
    <property type="match status" value="1"/>
</dbReference>
<dbReference type="InterPro" id="IPR013199">
    <property type="entry name" value="HTH_Mga_DNA-bd_dom"/>
</dbReference>
<keyword evidence="5" id="KW-0804">Transcription</keyword>
<dbReference type="CDD" id="cd05568">
    <property type="entry name" value="PTS_IIB_bgl_like"/>
    <property type="match status" value="1"/>
</dbReference>
<dbReference type="PROSITE" id="PS51372">
    <property type="entry name" value="PRD_2"/>
    <property type="match status" value="2"/>
</dbReference>
<evidence type="ECO:0000256" key="1">
    <source>
        <dbReference type="ARBA" id="ARBA00022679"/>
    </source>
</evidence>
<dbReference type="SUPFAM" id="SSF55804">
    <property type="entry name" value="Phoshotransferase/anion transport protein"/>
    <property type="match status" value="1"/>
</dbReference>
<dbReference type="EMBL" id="FRAC01000041">
    <property type="protein sequence ID" value="SHL62770.1"/>
    <property type="molecule type" value="Genomic_DNA"/>
</dbReference>
<dbReference type="GO" id="GO:0009401">
    <property type="term" value="P:phosphoenolpyruvate-dependent sugar phosphotransferase system"/>
    <property type="evidence" value="ECO:0007669"/>
    <property type="project" value="InterPro"/>
</dbReference>
<evidence type="ECO:0000313" key="9">
    <source>
        <dbReference type="EMBL" id="SHL62770.1"/>
    </source>
</evidence>
<organism evidence="9 10">
    <name type="scientific">Anaerocolumna jejuensis DSM 15929</name>
    <dbReference type="NCBI Taxonomy" id="1121322"/>
    <lineage>
        <taxon>Bacteria</taxon>
        <taxon>Bacillati</taxon>
        <taxon>Bacillota</taxon>
        <taxon>Clostridia</taxon>
        <taxon>Lachnospirales</taxon>
        <taxon>Lachnospiraceae</taxon>
        <taxon>Anaerocolumna</taxon>
    </lineage>
</organism>
<dbReference type="Gene3D" id="1.10.10.10">
    <property type="entry name" value="Winged helix-like DNA-binding domain superfamily/Winged helix DNA-binding domain"/>
    <property type="match status" value="1"/>
</dbReference>
<reference evidence="9 10" key="1">
    <citation type="submission" date="2016-11" db="EMBL/GenBank/DDBJ databases">
        <authorList>
            <person name="Jaros S."/>
            <person name="Januszkiewicz K."/>
            <person name="Wedrychowicz H."/>
        </authorList>
    </citation>
    <scope>NUCLEOTIDE SEQUENCE [LARGE SCALE GENOMIC DNA]</scope>
    <source>
        <strain evidence="9 10">DSM 15929</strain>
    </source>
</reference>
<dbReference type="PROSITE" id="PS00372">
    <property type="entry name" value="PTS_EIIA_TYPE_2_HIS"/>
    <property type="match status" value="1"/>
</dbReference>
<name>A0A1M7C6D6_9FIRM</name>
<dbReference type="Gene3D" id="1.10.1790.10">
    <property type="entry name" value="PRD domain"/>
    <property type="match status" value="2"/>
</dbReference>
<sequence>MLLTREKKLLELLYTKNRDFTVAELAGVMHISPRTVKTDIKRISGELTEERSGCVLHTKTGKGIWLTYDSHGKDYLDELLRNGEEASYLIPENRKYFVALKLLDAEGYISMESIANSMFVSKGTIVNCMIELEPLFKKQGIIVEKKVKYGMRLIGEEGQLRIAKASIIRKNISVQGNQIADRLQPFFEGIPLAAINTIIQDAENKFEFLLADTAYSELVIQLAIMAKRIQKGRSCTIGEAELRAYQNKKEWNIVRYLSERLEAEYSITLSPGDMAYLMMNLEGMNTRSSSPAAEENIPEADIGEAWDLQSWEEILMEAGIVFHENLPRDEMLKCALYMHLKAMFNRLRHRIHLSNPMKHMVKEELVYEVEVASFIARRIKEKFGMELGEDEICDIAIYLGASLEREKAQKSRNNPNIVVVCGSGLGTSQFIEAKLKRIFPHINITKVLSVKDAENEVRPGYQDLVISTVPLSLEGIEVLFVSPILAESDITAIEKKLYGNIMAAQAADKVKYESLFSLMDDRISIFKCDLKTREEVIRLLGSRLLHEKYVEEGFVESAFKREELSATSIGDSIAVPHAFEGHVRKIGIGLLTLKKPIQWGNEKVQIILMLALDARAQEQFKRVFTDLAELTKDTSYLAKILNAEKLSDMIVK</sequence>
<accession>A0A1M7C6D6</accession>
<keyword evidence="10" id="KW-1185">Reference proteome</keyword>
<evidence type="ECO:0000256" key="3">
    <source>
        <dbReference type="ARBA" id="ARBA00023015"/>
    </source>
</evidence>
<proteinExistence type="predicted"/>
<gene>
    <name evidence="9" type="ORF">SAMN02745136_05339</name>
</gene>
<feature type="domain" description="PTS EIIB type-2" evidence="7">
    <location>
        <begin position="415"/>
        <end position="505"/>
    </location>
</feature>
<dbReference type="CDD" id="cd00211">
    <property type="entry name" value="PTS_IIA_fru"/>
    <property type="match status" value="1"/>
</dbReference>
<dbReference type="Pfam" id="PF08280">
    <property type="entry name" value="HTH_Mga"/>
    <property type="match status" value="1"/>
</dbReference>
<dbReference type="InterPro" id="IPR011608">
    <property type="entry name" value="PRD"/>
</dbReference>
<evidence type="ECO:0000259" key="6">
    <source>
        <dbReference type="PROSITE" id="PS51094"/>
    </source>
</evidence>
<feature type="domain" description="PRD" evidence="8">
    <location>
        <begin position="302"/>
        <end position="409"/>
    </location>
</feature>
<dbReference type="InterPro" id="IPR036095">
    <property type="entry name" value="PTS_EIIB-like_sf"/>
</dbReference>
<dbReference type="Gene3D" id="3.40.930.10">
    <property type="entry name" value="Mannitol-specific EII, Chain A"/>
    <property type="match status" value="1"/>
</dbReference>
<dbReference type="PROSITE" id="PS51094">
    <property type="entry name" value="PTS_EIIA_TYPE_2"/>
    <property type="match status" value="1"/>
</dbReference>
<evidence type="ECO:0000256" key="4">
    <source>
        <dbReference type="ARBA" id="ARBA00023159"/>
    </source>
</evidence>
<dbReference type="InterPro" id="IPR013011">
    <property type="entry name" value="PTS_EIIB_2"/>
</dbReference>
<evidence type="ECO:0000256" key="5">
    <source>
        <dbReference type="ARBA" id="ARBA00023163"/>
    </source>
</evidence>
<dbReference type="InterPro" id="IPR002178">
    <property type="entry name" value="PTS_EIIA_type-2_dom"/>
</dbReference>
<keyword evidence="4" id="KW-0010">Activator</keyword>
<evidence type="ECO:0000313" key="10">
    <source>
        <dbReference type="Proteomes" id="UP000184386"/>
    </source>
</evidence>
<feature type="domain" description="PRD" evidence="8">
    <location>
        <begin position="186"/>
        <end position="291"/>
    </location>
</feature>
<dbReference type="Gene3D" id="3.40.50.2300">
    <property type="match status" value="1"/>
</dbReference>
<protein>
    <submittedName>
        <fullName evidence="9">Lichenan operon transcriptional antiterminator</fullName>
    </submittedName>
</protein>
<dbReference type="Pfam" id="PF05043">
    <property type="entry name" value="Mga"/>
    <property type="match status" value="1"/>
</dbReference>
<dbReference type="RefSeq" id="WP_073280240.1">
    <property type="nucleotide sequence ID" value="NZ_FRAC01000041.1"/>
</dbReference>
<dbReference type="InterPro" id="IPR036388">
    <property type="entry name" value="WH-like_DNA-bd_sf"/>
</dbReference>
<dbReference type="GO" id="GO:0006355">
    <property type="term" value="P:regulation of DNA-templated transcription"/>
    <property type="evidence" value="ECO:0007669"/>
    <property type="project" value="InterPro"/>
</dbReference>
<dbReference type="OrthoDB" id="3175596at2"/>
<dbReference type="SUPFAM" id="SSF63520">
    <property type="entry name" value="PTS-regulatory domain, PRD"/>
    <property type="match status" value="2"/>
</dbReference>
<dbReference type="InterPro" id="IPR036634">
    <property type="entry name" value="PRD_sf"/>
</dbReference>
<dbReference type="Proteomes" id="UP000184386">
    <property type="component" value="Unassembled WGS sequence"/>
</dbReference>
<dbReference type="STRING" id="1121322.SAMN02745136_05339"/>
<dbReference type="GO" id="GO:0008982">
    <property type="term" value="F:protein-N(PI)-phosphohistidine-sugar phosphotransferase activity"/>
    <property type="evidence" value="ECO:0007669"/>
    <property type="project" value="InterPro"/>
</dbReference>